<dbReference type="InterPro" id="IPR028352">
    <property type="entry name" value="Surface_antig_SAG1"/>
</dbReference>
<evidence type="ECO:0000313" key="3">
    <source>
        <dbReference type="EMBL" id="PIL98740.1"/>
    </source>
</evidence>
<keyword evidence="1" id="KW-0472">Membrane</keyword>
<dbReference type="VEuPathDB" id="ToxoDB:TGCOUG_321470"/>
<reference evidence="3 4" key="1">
    <citation type="journal article" date="2016" name="Nat. Commun.">
        <title>Local admixture of amplified and diversified secreted pathogenesis determinants shapes mosaic Toxoplasma gondii genomes.</title>
        <authorList>
            <person name="Lorenzi H."/>
            <person name="Khan A."/>
            <person name="Behnke M.S."/>
            <person name="Namasivayam S."/>
            <person name="Swapna L.S."/>
            <person name="Hadjithomas M."/>
            <person name="Karamycheva S."/>
            <person name="Pinney D."/>
            <person name="Brunk B.P."/>
            <person name="Ajioka J.W."/>
            <person name="Ajzenberg D."/>
            <person name="Boothroyd J.C."/>
            <person name="Boyle J.P."/>
            <person name="Darde M.L."/>
            <person name="Diaz-Miranda M.A."/>
            <person name="Dubey J.P."/>
            <person name="Fritz H.M."/>
            <person name="Gennari S.M."/>
            <person name="Gregory B.D."/>
            <person name="Kim K."/>
            <person name="Saeij J.P."/>
            <person name="Su C."/>
            <person name="White M.W."/>
            <person name="Zhu X.Q."/>
            <person name="Howe D.K."/>
            <person name="Rosenthal B.M."/>
            <person name="Grigg M.E."/>
            <person name="Parkinson J."/>
            <person name="Liu L."/>
            <person name="Kissinger J.C."/>
            <person name="Roos D.S."/>
            <person name="Sibley L.D."/>
        </authorList>
    </citation>
    <scope>NUCLEOTIDE SEQUENCE [LARGE SCALE GENOMIC DNA]</scope>
    <source>
        <strain evidence="3 4">COUG</strain>
    </source>
</reference>
<proteinExistence type="predicted"/>
<organism evidence="3 4">
    <name type="scientific">Toxoplasma gondii COUG</name>
    <dbReference type="NCBI Taxonomy" id="1074873"/>
    <lineage>
        <taxon>Eukaryota</taxon>
        <taxon>Sar</taxon>
        <taxon>Alveolata</taxon>
        <taxon>Apicomplexa</taxon>
        <taxon>Conoidasida</taxon>
        <taxon>Coccidia</taxon>
        <taxon>Eucoccidiorida</taxon>
        <taxon>Eimeriorina</taxon>
        <taxon>Sarcocystidae</taxon>
        <taxon>Toxoplasma</taxon>
    </lineage>
</organism>
<protein>
    <submittedName>
        <fullName evidence="3">SAG-related sequence SRS12D</fullName>
    </submittedName>
</protein>
<name>A0A2G8XUP8_TOXGO</name>
<evidence type="ECO:0000259" key="2">
    <source>
        <dbReference type="Pfam" id="PF04092"/>
    </source>
</evidence>
<keyword evidence="1" id="KW-0812">Transmembrane</keyword>
<dbReference type="GO" id="GO:0016020">
    <property type="term" value="C:membrane"/>
    <property type="evidence" value="ECO:0007669"/>
    <property type="project" value="InterPro"/>
</dbReference>
<evidence type="ECO:0000256" key="1">
    <source>
        <dbReference type="SAM" id="Phobius"/>
    </source>
</evidence>
<feature type="transmembrane region" description="Helical" evidence="1">
    <location>
        <begin position="28"/>
        <end position="50"/>
    </location>
</feature>
<accession>A0A2G8XUP8</accession>
<dbReference type="Gene3D" id="2.60.40.1320">
    <property type="entry name" value="SRS domain"/>
    <property type="match status" value="2"/>
</dbReference>
<dbReference type="SUPFAM" id="SSF74877">
    <property type="entry name" value="Major surface antigen p30, SAG1"/>
    <property type="match status" value="2"/>
</dbReference>
<feature type="domain" description="SRS" evidence="2">
    <location>
        <begin position="260"/>
        <end position="393"/>
    </location>
</feature>
<dbReference type="AlphaFoldDB" id="A0A2G8XUP8"/>
<dbReference type="InterPro" id="IPR036755">
    <property type="entry name" value="SRS_dom_sf"/>
</dbReference>
<dbReference type="Proteomes" id="UP000236343">
    <property type="component" value="Unassembled WGS sequence"/>
</dbReference>
<evidence type="ECO:0000313" key="4">
    <source>
        <dbReference type="Proteomes" id="UP000236343"/>
    </source>
</evidence>
<dbReference type="PRINTS" id="PR01801">
    <property type="entry name" value="SURFCEANTIGN"/>
</dbReference>
<keyword evidence="1" id="KW-1133">Transmembrane helix</keyword>
<dbReference type="EMBL" id="AGQR02002635">
    <property type="protein sequence ID" value="PIL98740.1"/>
    <property type="molecule type" value="Genomic_DNA"/>
</dbReference>
<feature type="domain" description="SRS" evidence="2">
    <location>
        <begin position="110"/>
        <end position="249"/>
    </location>
</feature>
<feature type="transmembrane region" description="Helical" evidence="1">
    <location>
        <begin position="71"/>
        <end position="90"/>
    </location>
</feature>
<comment type="caution">
    <text evidence="3">The sequence shown here is derived from an EMBL/GenBank/DDBJ whole genome shotgun (WGS) entry which is preliminary data.</text>
</comment>
<gene>
    <name evidence="3" type="ORF">TGCOUG_321470</name>
</gene>
<sequence>MSASQPVKANLIHFLSSGCIDVSCCFKFFAAVFSGSPFFSSTFAGCYPAFTMAKVSRMHRRCGVRSKARKMMAVCLGVVVLLASGAVVAYEMGEGLLRRSLSSETALNSVATCNLGTGDTIATPGTLTLSESSLSATVSCSGQGNTFVPADLKNVCDGQTTIAGRKHSDTTNCTIGSVAAGKTVSLQQLLGANHEIQWSTPQNTETTEQGEVRTLKLTVSDLPRTDKSFVVGCQKNADTNPSCKVTVNVNARPSSVDDKNVVSCAYGQASNEKAVEVEMSEEKNTLTVDCGKDGSMQPTDYTTQYCAPDGGKLEECTEKYSDILDGFDSKWWTKTDDSTSATLTIPKTNFPTEKKLFLVGCTPKPTASHKDEKAPIPPKSDVKASSCRVLVTVKAASSATSAFNPQVVAATTGVAALSALLAGSV</sequence>
<dbReference type="InterPro" id="IPR007226">
    <property type="entry name" value="SRS_dom"/>
</dbReference>
<dbReference type="Pfam" id="PF04092">
    <property type="entry name" value="SAG"/>
    <property type="match status" value="2"/>
</dbReference>